<dbReference type="Proteomes" id="UP000552038">
    <property type="component" value="Unassembled WGS sequence"/>
</dbReference>
<organism evidence="1 2">
    <name type="scientific">Paenibacillus alvei</name>
    <name type="common">Bacillus alvei</name>
    <dbReference type="NCBI Taxonomy" id="44250"/>
    <lineage>
        <taxon>Bacteria</taxon>
        <taxon>Bacillati</taxon>
        <taxon>Bacillota</taxon>
        <taxon>Bacilli</taxon>
        <taxon>Bacillales</taxon>
        <taxon>Paenibacillaceae</taxon>
        <taxon>Paenibacillus</taxon>
    </lineage>
</organism>
<reference evidence="1 2" key="1">
    <citation type="submission" date="2020-05" db="EMBL/GenBank/DDBJ databases">
        <title>Whole genome sequencing and identification of novel metabolites from Paenibacillus alvei strain JR949.</title>
        <authorList>
            <person name="Rajendhran J."/>
            <person name="Sree Pranav P."/>
            <person name="Mahalakshmi B."/>
            <person name="Karthikeyan R."/>
        </authorList>
    </citation>
    <scope>NUCLEOTIDE SEQUENCE [LARGE SCALE GENOMIC DNA]</scope>
    <source>
        <strain evidence="1 2">JR949</strain>
    </source>
</reference>
<dbReference type="AlphaFoldDB" id="A0AAP7A038"/>
<name>A0AAP7A038_PAEAL</name>
<proteinExistence type="predicted"/>
<evidence type="ECO:0000313" key="1">
    <source>
        <dbReference type="EMBL" id="NOJ73114.1"/>
    </source>
</evidence>
<accession>A0AAP7A038</accession>
<evidence type="ECO:0000313" key="2">
    <source>
        <dbReference type="Proteomes" id="UP000552038"/>
    </source>
</evidence>
<protein>
    <submittedName>
        <fullName evidence="1">Uncharacterized protein</fullName>
    </submittedName>
</protein>
<sequence length="64" mass="7606">MDKENKQINTRNKYIFNESTNNETKESFQQNASFTEKILQNKSIFALLCDDDDIRKYRGGELNR</sequence>
<dbReference type="EMBL" id="JABFOR010000037">
    <property type="protein sequence ID" value="NOJ73114.1"/>
    <property type="molecule type" value="Genomic_DNA"/>
</dbReference>
<comment type="caution">
    <text evidence="1">The sequence shown here is derived from an EMBL/GenBank/DDBJ whole genome shotgun (WGS) entry which is preliminary data.</text>
</comment>
<dbReference type="RefSeq" id="WP_171418731.1">
    <property type="nucleotide sequence ID" value="NZ_JABFOR010000037.1"/>
</dbReference>
<gene>
    <name evidence="1" type="ORF">HMI46_21490</name>
</gene>